<comment type="caution">
    <text evidence="1">The sequence shown here is derived from an EMBL/GenBank/DDBJ whole genome shotgun (WGS) entry which is preliminary data.</text>
</comment>
<reference evidence="1 2" key="1">
    <citation type="submission" date="2023-03" db="EMBL/GenBank/DDBJ databases">
        <title>High recombination rates correlate with genetic variation in Cardiocondyla obscurior ants.</title>
        <authorList>
            <person name="Errbii M."/>
        </authorList>
    </citation>
    <scope>NUCLEOTIDE SEQUENCE [LARGE SCALE GENOMIC DNA]</scope>
    <source>
        <strain evidence="1">Alpha-2009</strain>
        <tissue evidence="1">Whole body</tissue>
    </source>
</reference>
<evidence type="ECO:0000313" key="2">
    <source>
        <dbReference type="Proteomes" id="UP001430953"/>
    </source>
</evidence>
<gene>
    <name evidence="1" type="ORF">PUN28_003402</name>
</gene>
<evidence type="ECO:0000313" key="1">
    <source>
        <dbReference type="EMBL" id="KAL0128119.1"/>
    </source>
</evidence>
<protein>
    <submittedName>
        <fullName evidence="1">Uncharacterized protein</fullName>
    </submittedName>
</protein>
<proteinExistence type="predicted"/>
<accession>A0AAW2GM12</accession>
<dbReference type="Proteomes" id="UP001430953">
    <property type="component" value="Unassembled WGS sequence"/>
</dbReference>
<dbReference type="AlphaFoldDB" id="A0AAW2GM12"/>
<organism evidence="1 2">
    <name type="scientific">Cardiocondyla obscurior</name>
    <dbReference type="NCBI Taxonomy" id="286306"/>
    <lineage>
        <taxon>Eukaryota</taxon>
        <taxon>Metazoa</taxon>
        <taxon>Ecdysozoa</taxon>
        <taxon>Arthropoda</taxon>
        <taxon>Hexapoda</taxon>
        <taxon>Insecta</taxon>
        <taxon>Pterygota</taxon>
        <taxon>Neoptera</taxon>
        <taxon>Endopterygota</taxon>
        <taxon>Hymenoptera</taxon>
        <taxon>Apocrita</taxon>
        <taxon>Aculeata</taxon>
        <taxon>Formicoidea</taxon>
        <taxon>Formicidae</taxon>
        <taxon>Myrmicinae</taxon>
        <taxon>Cardiocondyla</taxon>
    </lineage>
</organism>
<name>A0AAW2GM12_9HYME</name>
<sequence length="109" mass="11746">MEFSAPPVTAAQRAARAAYLTLAVFKLLLYADGNPEKPNVVLSSPIFDEQTAAGSSGSFGKAIQSRANSVQHPGLSRIYLQRKSSPIFDIWREGSFEEYSPSIGGIIAK</sequence>
<keyword evidence="2" id="KW-1185">Reference proteome</keyword>
<dbReference type="EMBL" id="JADYXP020000003">
    <property type="protein sequence ID" value="KAL0128119.1"/>
    <property type="molecule type" value="Genomic_DNA"/>
</dbReference>